<dbReference type="Proteomes" id="UP001430755">
    <property type="component" value="Unassembled WGS sequence"/>
</dbReference>
<sequence>MPPRPLDLSTPERLALLEAALPPSALTVLEVLEEGGFEAWCVGGFVRDALLGRPLHDVDVATDARWQEAQSLFAAAGLRTHETGVAHGTLTVVAGGEPLEVTTYRVDGPYGDGRHPDAVSFSTSIEEDLARRDYTVNALAYHPQRGLLDPFGGLADLGAGVLRTVGDPRKRFEEDALRILRGCRFVSQLGFVLEEETWAAAVSQKSLLARVSVERIRAELDGLLCGAHAREALLGCVDVLSFALPELAAMRGFPQATPYHIYDVLEHTAWVVQRVPAEPALRWAALCHDMGKPAAAFTGPDGVGHFYGHAAVSVELARGILERLKAPGALREEVLALVRRHDDVVEATPRSVKRMLGRLGGDPALFRMLCALKRADALAQAPRCAPRAELADELERVLDEVLAADEAFTLAQLAVGGRDVLALGVEPGPTVGAALHAALDAVTDERVPNEAEALRAFLAAWLAGQ</sequence>
<organism evidence="11 12">
    <name type="scientific">Adlercreutzia faecimuris</name>
    <dbReference type="NCBI Taxonomy" id="2897341"/>
    <lineage>
        <taxon>Bacteria</taxon>
        <taxon>Bacillati</taxon>
        <taxon>Actinomycetota</taxon>
        <taxon>Coriobacteriia</taxon>
        <taxon>Eggerthellales</taxon>
        <taxon>Eggerthellaceae</taxon>
        <taxon>Adlercreutzia</taxon>
    </lineage>
</organism>
<dbReference type="Pfam" id="PF01743">
    <property type="entry name" value="PolyA_pol"/>
    <property type="match status" value="1"/>
</dbReference>
<comment type="cofactor">
    <cofactor evidence="1">
        <name>Mg(2+)</name>
        <dbReference type="ChEBI" id="CHEBI:18420"/>
    </cofactor>
</comment>
<evidence type="ECO:0000256" key="5">
    <source>
        <dbReference type="ARBA" id="ARBA00022723"/>
    </source>
</evidence>
<keyword evidence="8 9" id="KW-0694">RNA-binding</keyword>
<dbReference type="Pfam" id="PF01966">
    <property type="entry name" value="HD"/>
    <property type="match status" value="1"/>
</dbReference>
<keyword evidence="12" id="KW-1185">Reference proteome</keyword>
<keyword evidence="7" id="KW-0460">Magnesium</keyword>
<dbReference type="PROSITE" id="PS51831">
    <property type="entry name" value="HD"/>
    <property type="match status" value="1"/>
</dbReference>
<keyword evidence="5" id="KW-0479">Metal-binding</keyword>
<dbReference type="Gene3D" id="1.10.246.80">
    <property type="match status" value="1"/>
</dbReference>
<evidence type="ECO:0000256" key="4">
    <source>
        <dbReference type="ARBA" id="ARBA00022695"/>
    </source>
</evidence>
<evidence type="ECO:0000256" key="9">
    <source>
        <dbReference type="RuleBase" id="RU003953"/>
    </source>
</evidence>
<dbReference type="SUPFAM" id="SSF81301">
    <property type="entry name" value="Nucleotidyltransferase"/>
    <property type="match status" value="1"/>
</dbReference>
<dbReference type="InterPro" id="IPR003607">
    <property type="entry name" value="HD/PDEase_dom"/>
</dbReference>
<dbReference type="PANTHER" id="PTHR46173">
    <property type="entry name" value="CCA TRNA NUCLEOTIDYLTRANSFERASE 1, MITOCHONDRIAL"/>
    <property type="match status" value="1"/>
</dbReference>
<reference evidence="11" key="1">
    <citation type="submission" date="2021-11" db="EMBL/GenBank/DDBJ databases">
        <title>A Novel Adlercreutzia Species, isolated from a Allomyrina dichotoma larva feces.</title>
        <authorList>
            <person name="Suh M.K."/>
        </authorList>
    </citation>
    <scope>NUCLEOTIDE SEQUENCE</scope>
    <source>
        <strain evidence="11">JBNU-10</strain>
    </source>
</reference>
<dbReference type="InterPro" id="IPR002646">
    <property type="entry name" value="PolA_pol_head_dom"/>
</dbReference>
<feature type="domain" description="HD" evidence="10">
    <location>
        <begin position="257"/>
        <end position="387"/>
    </location>
</feature>
<dbReference type="InterPro" id="IPR006674">
    <property type="entry name" value="HD_domain"/>
</dbReference>
<dbReference type="Gene3D" id="3.30.460.10">
    <property type="entry name" value="Beta Polymerase, domain 2"/>
    <property type="match status" value="1"/>
</dbReference>
<dbReference type="InterPro" id="IPR032810">
    <property type="entry name" value="CCA-adding_enz_C"/>
</dbReference>
<evidence type="ECO:0000313" key="11">
    <source>
        <dbReference type="EMBL" id="MCI2241756.1"/>
    </source>
</evidence>
<dbReference type="Gene3D" id="1.10.3090.10">
    <property type="entry name" value="cca-adding enzyme, domain 2"/>
    <property type="match status" value="1"/>
</dbReference>
<dbReference type="Pfam" id="PF12627">
    <property type="entry name" value="PolyA_pol_RNAbd"/>
    <property type="match status" value="1"/>
</dbReference>
<accession>A0ABS9WHN8</accession>
<comment type="caution">
    <text evidence="11">The sequence shown here is derived from an EMBL/GenBank/DDBJ whole genome shotgun (WGS) entry which is preliminary data.</text>
</comment>
<comment type="similarity">
    <text evidence="9">Belongs to the tRNA nucleotidyltransferase/poly(A) polymerase family.</text>
</comment>
<keyword evidence="3" id="KW-0819">tRNA processing</keyword>
<dbReference type="SUPFAM" id="SSF81891">
    <property type="entry name" value="Poly A polymerase C-terminal region-like"/>
    <property type="match status" value="1"/>
</dbReference>
<keyword evidence="2 9" id="KW-0808">Transferase</keyword>
<dbReference type="RefSeq" id="WP_242164221.1">
    <property type="nucleotide sequence ID" value="NZ_JAJMLW010000001.1"/>
</dbReference>
<protein>
    <submittedName>
        <fullName evidence="11">HD domain-containing protein</fullName>
    </submittedName>
</protein>
<dbReference type="InterPro" id="IPR050264">
    <property type="entry name" value="Bact_CCA-adding_enz_type3_sf"/>
</dbReference>
<evidence type="ECO:0000313" key="12">
    <source>
        <dbReference type="Proteomes" id="UP001430755"/>
    </source>
</evidence>
<keyword evidence="4" id="KW-0548">Nucleotidyltransferase</keyword>
<evidence type="ECO:0000259" key="10">
    <source>
        <dbReference type="PROSITE" id="PS51831"/>
    </source>
</evidence>
<evidence type="ECO:0000256" key="7">
    <source>
        <dbReference type="ARBA" id="ARBA00022842"/>
    </source>
</evidence>
<proteinExistence type="inferred from homology"/>
<evidence type="ECO:0000256" key="8">
    <source>
        <dbReference type="ARBA" id="ARBA00022884"/>
    </source>
</evidence>
<evidence type="ECO:0000256" key="1">
    <source>
        <dbReference type="ARBA" id="ARBA00001946"/>
    </source>
</evidence>
<dbReference type="PANTHER" id="PTHR46173:SF1">
    <property type="entry name" value="CCA TRNA NUCLEOTIDYLTRANSFERASE 1, MITOCHONDRIAL"/>
    <property type="match status" value="1"/>
</dbReference>
<evidence type="ECO:0000256" key="2">
    <source>
        <dbReference type="ARBA" id="ARBA00022679"/>
    </source>
</evidence>
<gene>
    <name evidence="11" type="ORF">LPT13_05220</name>
</gene>
<dbReference type="InterPro" id="IPR032828">
    <property type="entry name" value="PolyA_RNA-bd"/>
</dbReference>
<dbReference type="EMBL" id="JAJMLW010000001">
    <property type="protein sequence ID" value="MCI2241756.1"/>
    <property type="molecule type" value="Genomic_DNA"/>
</dbReference>
<evidence type="ECO:0000256" key="3">
    <source>
        <dbReference type="ARBA" id="ARBA00022694"/>
    </source>
</evidence>
<dbReference type="Pfam" id="PF13735">
    <property type="entry name" value="tRNA_NucTran2_2"/>
    <property type="match status" value="1"/>
</dbReference>
<keyword evidence="6" id="KW-0547">Nucleotide-binding</keyword>
<dbReference type="InterPro" id="IPR043519">
    <property type="entry name" value="NT_sf"/>
</dbReference>
<dbReference type="CDD" id="cd00077">
    <property type="entry name" value="HDc"/>
    <property type="match status" value="1"/>
</dbReference>
<dbReference type="CDD" id="cd05398">
    <property type="entry name" value="NT_ClassII-CCAase"/>
    <property type="match status" value="1"/>
</dbReference>
<name>A0ABS9WHN8_9ACTN</name>
<dbReference type="SMART" id="SM00471">
    <property type="entry name" value="HDc"/>
    <property type="match status" value="1"/>
</dbReference>
<evidence type="ECO:0000256" key="6">
    <source>
        <dbReference type="ARBA" id="ARBA00022741"/>
    </source>
</evidence>